<gene>
    <name evidence="1" type="ORF">AAGV28_06995</name>
</gene>
<dbReference type="Proteomes" id="UP001574169">
    <property type="component" value="Unassembled WGS sequence"/>
</dbReference>
<evidence type="ECO:0000313" key="1">
    <source>
        <dbReference type="EMBL" id="MFA9191114.1"/>
    </source>
</evidence>
<comment type="caution">
    <text evidence="1">The sequence shown here is derived from an EMBL/GenBank/DDBJ whole genome shotgun (WGS) entry which is preliminary data.</text>
</comment>
<protein>
    <submittedName>
        <fullName evidence="1">Uncharacterized protein</fullName>
    </submittedName>
</protein>
<proteinExistence type="predicted"/>
<accession>A0ABV4TAS8</accession>
<evidence type="ECO:0000313" key="2">
    <source>
        <dbReference type="Proteomes" id="UP001574169"/>
    </source>
</evidence>
<organism evidence="1 2">
    <name type="scientific">Flavobacterium zubiriense</name>
    <dbReference type="NCBI Taxonomy" id="3138075"/>
    <lineage>
        <taxon>Bacteria</taxon>
        <taxon>Pseudomonadati</taxon>
        <taxon>Bacteroidota</taxon>
        <taxon>Flavobacteriia</taxon>
        <taxon>Flavobacteriales</taxon>
        <taxon>Flavobacteriaceae</taxon>
        <taxon>Flavobacterium</taxon>
    </lineage>
</organism>
<keyword evidence="2" id="KW-1185">Reference proteome</keyword>
<name>A0ABV4TAS8_9FLAO</name>
<reference evidence="1 2" key="1">
    <citation type="submission" date="2024-04" db="EMBL/GenBank/DDBJ databases">
        <title>New Clade of Flavobacterium.</title>
        <authorList>
            <person name="Matos L."/>
            <person name="Proenca D.N."/>
            <person name="Fransisco R.M."/>
            <person name="Chung A.P."/>
            <person name="Maccario L."/>
            <person name="Sorensen S.J."/>
            <person name="Morais P.V."/>
        </authorList>
    </citation>
    <scope>NUCLEOTIDE SEQUENCE [LARGE SCALE GENOMIC DNA]</scope>
    <source>
        <strain evidence="1 2">FZUC8N2.13</strain>
    </source>
</reference>
<dbReference type="RefSeq" id="WP_373406107.1">
    <property type="nucleotide sequence ID" value="NZ_JBCFQL010000006.1"/>
</dbReference>
<sequence>MKLTQFSKSDLPIITDEHFWIINLPKYNDPTALVLRYDGDLLKDSFKENQSHLSIGHNYFTRAERLPKGITIKRTVVSVLPSAFWQKSLLERYLKEIQHK</sequence>
<dbReference type="EMBL" id="JBCFQL010000006">
    <property type="protein sequence ID" value="MFA9191114.1"/>
    <property type="molecule type" value="Genomic_DNA"/>
</dbReference>